<evidence type="ECO:0000256" key="1">
    <source>
        <dbReference type="SAM" id="MobiDB-lite"/>
    </source>
</evidence>
<comment type="caution">
    <text evidence="2">The sequence shown here is derived from an EMBL/GenBank/DDBJ whole genome shotgun (WGS) entry which is preliminary data.</text>
</comment>
<sequence length="120" mass="12435">MLIGLDAAAAQCDLVLSSELLSDLKLVLIFIFLARNSTPARMDATELLAAASRRLSSSGPSLGQLKGGPWRRESQRWSALNPPPDSPTRAAVDSPHSAADSPAWPGCVLACLLAAGAAGQ</sequence>
<evidence type="ECO:0000313" key="2">
    <source>
        <dbReference type="EMBL" id="TFB07159.1"/>
    </source>
</evidence>
<protein>
    <submittedName>
        <fullName evidence="2">Uncharacterized protein</fullName>
    </submittedName>
</protein>
<accession>A0ABY2HGP8</accession>
<keyword evidence="3" id="KW-1185">Reference proteome</keyword>
<gene>
    <name evidence="2" type="ORF">CCMA1212_000731</name>
</gene>
<feature type="compositionally biased region" description="Low complexity" evidence="1">
    <location>
        <begin position="53"/>
        <end position="68"/>
    </location>
</feature>
<proteinExistence type="predicted"/>
<organism evidence="2 3">
    <name type="scientific">Trichoderma ghanense</name>
    <dbReference type="NCBI Taxonomy" id="65468"/>
    <lineage>
        <taxon>Eukaryota</taxon>
        <taxon>Fungi</taxon>
        <taxon>Dikarya</taxon>
        <taxon>Ascomycota</taxon>
        <taxon>Pezizomycotina</taxon>
        <taxon>Sordariomycetes</taxon>
        <taxon>Hypocreomycetidae</taxon>
        <taxon>Hypocreales</taxon>
        <taxon>Hypocreaceae</taxon>
        <taxon>Trichoderma</taxon>
    </lineage>
</organism>
<dbReference type="EMBL" id="PPTA01000001">
    <property type="protein sequence ID" value="TFB07159.1"/>
    <property type="molecule type" value="Genomic_DNA"/>
</dbReference>
<feature type="region of interest" description="Disordered" evidence="1">
    <location>
        <begin position="53"/>
        <end position="101"/>
    </location>
</feature>
<reference evidence="2 3" key="1">
    <citation type="submission" date="2018-01" db="EMBL/GenBank/DDBJ databases">
        <title>Genome characterization of the sugarcane-associated fungus Trichoderma ghanense CCMA-1212 and their application in lignocelulose bioconversion.</title>
        <authorList>
            <person name="Steindorff A.S."/>
            <person name="Mendes T.D."/>
            <person name="Vilela E.S.D."/>
            <person name="Rodrigues D.S."/>
            <person name="Formighieri E.F."/>
            <person name="Melo I.S."/>
            <person name="Favaro L.C.L."/>
        </authorList>
    </citation>
    <scope>NUCLEOTIDE SEQUENCE [LARGE SCALE GENOMIC DNA]</scope>
    <source>
        <strain evidence="2 3">CCMA-1212</strain>
    </source>
</reference>
<evidence type="ECO:0000313" key="3">
    <source>
        <dbReference type="Proteomes" id="UP001642720"/>
    </source>
</evidence>
<dbReference type="Proteomes" id="UP001642720">
    <property type="component" value="Unassembled WGS sequence"/>
</dbReference>
<name>A0ABY2HGP8_9HYPO</name>
<dbReference type="GeneID" id="300572639"/>
<dbReference type="RefSeq" id="XP_073563360.1">
    <property type="nucleotide sequence ID" value="XM_073698189.1"/>
</dbReference>